<dbReference type="InterPro" id="IPR029058">
    <property type="entry name" value="AB_hydrolase_fold"/>
</dbReference>
<dbReference type="Pfam" id="PF01764">
    <property type="entry name" value="Lipase_3"/>
    <property type="match status" value="1"/>
</dbReference>
<organism evidence="4 5">
    <name type="scientific">Hibiscus syriacus</name>
    <name type="common">Rose of Sharon</name>
    <dbReference type="NCBI Taxonomy" id="106335"/>
    <lineage>
        <taxon>Eukaryota</taxon>
        <taxon>Viridiplantae</taxon>
        <taxon>Streptophyta</taxon>
        <taxon>Embryophyta</taxon>
        <taxon>Tracheophyta</taxon>
        <taxon>Spermatophyta</taxon>
        <taxon>Magnoliopsida</taxon>
        <taxon>eudicotyledons</taxon>
        <taxon>Gunneridae</taxon>
        <taxon>Pentapetalae</taxon>
        <taxon>rosids</taxon>
        <taxon>malvids</taxon>
        <taxon>Malvales</taxon>
        <taxon>Malvaceae</taxon>
        <taxon>Malvoideae</taxon>
        <taxon>Hibiscus</taxon>
    </lineage>
</organism>
<evidence type="ECO:0000313" key="5">
    <source>
        <dbReference type="Proteomes" id="UP000436088"/>
    </source>
</evidence>
<keyword evidence="1" id="KW-0378">Hydrolase</keyword>
<dbReference type="InterPro" id="IPR002921">
    <property type="entry name" value="Fungal_lipase-type"/>
</dbReference>
<protein>
    <recommendedName>
        <fullName evidence="3">Fungal lipase-type domain-containing protein</fullName>
    </recommendedName>
</protein>
<feature type="region of interest" description="Disordered" evidence="2">
    <location>
        <begin position="597"/>
        <end position="669"/>
    </location>
</feature>
<reference evidence="4" key="1">
    <citation type="submission" date="2019-09" db="EMBL/GenBank/DDBJ databases">
        <title>Draft genome information of white flower Hibiscus syriacus.</title>
        <authorList>
            <person name="Kim Y.-M."/>
        </authorList>
    </citation>
    <scope>NUCLEOTIDE SEQUENCE [LARGE SCALE GENOMIC DNA]</scope>
    <source>
        <strain evidence="4">YM2019G1</strain>
    </source>
</reference>
<comment type="caution">
    <text evidence="4">The sequence shown here is derived from an EMBL/GenBank/DDBJ whole genome shotgun (WGS) entry which is preliminary data.</text>
</comment>
<proteinExistence type="predicted"/>
<gene>
    <name evidence="4" type="ORF">F3Y22_tig00112530pilonHSYRG00286</name>
</gene>
<feature type="compositionally biased region" description="Basic and acidic residues" evidence="2">
    <location>
        <begin position="602"/>
        <end position="619"/>
    </location>
</feature>
<dbReference type="InterPro" id="IPR044819">
    <property type="entry name" value="OBL-like"/>
</dbReference>
<evidence type="ECO:0000256" key="1">
    <source>
        <dbReference type="ARBA" id="ARBA00022801"/>
    </source>
</evidence>
<dbReference type="AlphaFoldDB" id="A0A6A2WVQ3"/>
<accession>A0A6A2WVQ3</accession>
<dbReference type="Proteomes" id="UP000436088">
    <property type="component" value="Unassembled WGS sequence"/>
</dbReference>
<evidence type="ECO:0000313" key="4">
    <source>
        <dbReference type="EMBL" id="KAE8665773.1"/>
    </source>
</evidence>
<feature type="domain" description="Fungal lipase-type" evidence="3">
    <location>
        <begin position="117"/>
        <end position="252"/>
    </location>
</feature>
<dbReference type="PANTHER" id="PTHR46086:SF29">
    <property type="entry name" value="SUPERFAMILY PROTEIN, PUTATIVE ISOFORM 1-RELATED"/>
    <property type="match status" value="1"/>
</dbReference>
<dbReference type="CDD" id="cd00519">
    <property type="entry name" value="Lipase_3"/>
    <property type="match status" value="1"/>
</dbReference>
<name>A0A6A2WVQ3_HIBSY</name>
<dbReference type="EMBL" id="VEPZ02001607">
    <property type="protein sequence ID" value="KAE8665773.1"/>
    <property type="molecule type" value="Genomic_DNA"/>
</dbReference>
<dbReference type="SUPFAM" id="SSF53474">
    <property type="entry name" value="alpha/beta-Hydrolases"/>
    <property type="match status" value="1"/>
</dbReference>
<keyword evidence="5" id="KW-1185">Reference proteome</keyword>
<evidence type="ECO:0000256" key="2">
    <source>
        <dbReference type="SAM" id="MobiDB-lite"/>
    </source>
</evidence>
<sequence>MLVMSPPMELIGNILEYVLNFHHSNGGFIGILRNIMHGLLDGRKKLDSEIRHGDPMYYPALSIMACKTVYSNAAYNKAVIEDSWKMEFLKFENYWNDYTGKPDTQVVILVLARNPRRRRIHSGFLKALGMQTDVGWPEEVDNDSYSGGRRAALAYYDVRDTLRTLLRQNPDTKFIVTGHSLGGALAALFPAICFYHDERLLLDRMEGIYTFGQPRVGNEAFGNYMKMNLDKRGIEFRRYVYCNDMVPRVPPNFEFKHFGTCVYYDSRYQSKEVEEVPYENYFSIWGAIAMRRNAMFELLRGFFLERRYGEDYKESWLLFGMRMIGLLIPGLPAHCPQDYVNSTRLGTVDLIHLSSPSHSLRRHPSPSPMKSVPISNDISLHLRRNHLRSEMENQSNQPPMNFYSAQLTLRNKVSLAKTIASKLSPAQRKIFEDTCFGPWLKVQHPGGDAMLTHLFLQTMTSDLPETIQRHDLNAWNLFPWASYLWRATWNKLSSAFNDHKSLRGDGSKYTLSGFIWAFKIWIFEVFPAMQTYALKTSNDIPRAISCKRKRSLQQWEDLLPYTTINNEANTLLQRLTPMEAEFATDWWQASKLFFDGTDDEQPPLREPSHHPEPSPDRLEYTPPQRESSPILSHHRASSPPSPHDRRPAKMPRRLSPCSPPPPPRDDLGDLRNEVNALREEVGTLRDDNGAWRVEVSTLRGERPAKVDALRQASPIVQEAPIIPQESPPTIQEATVIVEEVPPNILEPDSHGVIYRIIEKPPHVPDMMDDCWLSYKLPASTIPADEVERKQLTETILDNTLWSKTAVDFYLHERSQGCNTDIYKLNDDMHLLIERSWWGVLLGVEDNGYFDGGDETATQQTKEARGDCGPLVCMCLERLTTGSTQFLPPTDRDRSAVGLWFRHFIARAIYARRCLPASAL</sequence>
<dbReference type="Gene3D" id="3.40.50.1820">
    <property type="entry name" value="alpha/beta hydrolase"/>
    <property type="match status" value="1"/>
</dbReference>
<dbReference type="GO" id="GO:0004806">
    <property type="term" value="F:triacylglycerol lipase activity"/>
    <property type="evidence" value="ECO:0007669"/>
    <property type="project" value="InterPro"/>
</dbReference>
<evidence type="ECO:0000259" key="3">
    <source>
        <dbReference type="Pfam" id="PF01764"/>
    </source>
</evidence>
<dbReference type="PANTHER" id="PTHR46086">
    <property type="entry name" value="ALPHA/BETA-HYDROLASES SUPERFAMILY PROTEIN"/>
    <property type="match status" value="1"/>
</dbReference>
<dbReference type="GO" id="GO:0006629">
    <property type="term" value="P:lipid metabolic process"/>
    <property type="evidence" value="ECO:0007669"/>
    <property type="project" value="InterPro"/>
</dbReference>